<proteinExistence type="predicted"/>
<dbReference type="RefSeq" id="WP_180281321.1">
    <property type="nucleotide sequence ID" value="NZ_JABFDB010000003.1"/>
</dbReference>
<evidence type="ECO:0008006" key="4">
    <source>
        <dbReference type="Google" id="ProtNLM"/>
    </source>
</evidence>
<keyword evidence="3" id="KW-1185">Reference proteome</keyword>
<gene>
    <name evidence="2" type="ORF">HND93_07455</name>
</gene>
<protein>
    <recommendedName>
        <fullName evidence="4">TIGR02611 family protein</fullName>
    </recommendedName>
</protein>
<keyword evidence="1" id="KW-1133">Transmembrane helix</keyword>
<reference evidence="2 3" key="1">
    <citation type="submission" date="2020-05" db="EMBL/GenBank/DDBJ databases">
        <title>Azospirillum oleiclasticum sp. nov, a nitrogen-fixing and heavy crude oil-emulsifying bacterium isolated from the crude oil of Yumen Oilfield.</title>
        <authorList>
            <person name="Wu D."/>
            <person name="Cai M."/>
            <person name="Zhang X."/>
        </authorList>
    </citation>
    <scope>NUCLEOTIDE SEQUENCE [LARGE SCALE GENOMIC DNA]</scope>
    <source>
        <strain evidence="2 3">ROY-1-1-2</strain>
    </source>
</reference>
<dbReference type="Proteomes" id="UP000584642">
    <property type="component" value="Unassembled WGS sequence"/>
</dbReference>
<sequence>MGPVPSEPGLTDADDRRLDRSFDRLEREMPYRAARVVHWLREPSARWVRIPIAVLLMLGGVFSFMPVLGLWMLPLGVALVALDVPFLKRPVAGLMIRGQRRWAEWRRTNRFGLFSRNTATRRNEP</sequence>
<feature type="transmembrane region" description="Helical" evidence="1">
    <location>
        <begin position="71"/>
        <end position="87"/>
    </location>
</feature>
<evidence type="ECO:0000313" key="2">
    <source>
        <dbReference type="EMBL" id="NYZ19543.1"/>
    </source>
</evidence>
<organism evidence="2 3">
    <name type="scientific">Azospirillum oleiclasticum</name>
    <dbReference type="NCBI Taxonomy" id="2735135"/>
    <lineage>
        <taxon>Bacteria</taxon>
        <taxon>Pseudomonadati</taxon>
        <taxon>Pseudomonadota</taxon>
        <taxon>Alphaproteobacteria</taxon>
        <taxon>Rhodospirillales</taxon>
        <taxon>Azospirillaceae</taxon>
        <taxon>Azospirillum</taxon>
    </lineage>
</organism>
<keyword evidence="1" id="KW-0812">Transmembrane</keyword>
<comment type="caution">
    <text evidence="2">The sequence shown here is derived from an EMBL/GenBank/DDBJ whole genome shotgun (WGS) entry which is preliminary data.</text>
</comment>
<dbReference type="EMBL" id="JABFDB010000003">
    <property type="protein sequence ID" value="NYZ19543.1"/>
    <property type="molecule type" value="Genomic_DNA"/>
</dbReference>
<keyword evidence="1" id="KW-0472">Membrane</keyword>
<accession>A0ABX2T5M1</accession>
<evidence type="ECO:0000256" key="1">
    <source>
        <dbReference type="SAM" id="Phobius"/>
    </source>
</evidence>
<evidence type="ECO:0000313" key="3">
    <source>
        <dbReference type="Proteomes" id="UP000584642"/>
    </source>
</evidence>
<name>A0ABX2T5M1_9PROT</name>